<dbReference type="PANTHER" id="PTHR30272:SF1">
    <property type="entry name" value="3-HYDROXYACYL-[ACYL-CARRIER-PROTEIN] DEHYDRATASE"/>
    <property type="match status" value="1"/>
</dbReference>
<dbReference type="Pfam" id="PF22818">
    <property type="entry name" value="ApeI-like"/>
    <property type="match status" value="1"/>
</dbReference>
<evidence type="ECO:0000259" key="3">
    <source>
        <dbReference type="Pfam" id="PF22818"/>
    </source>
</evidence>
<dbReference type="AlphaFoldDB" id="A0A6N7KXN8"/>
<evidence type="ECO:0000256" key="2">
    <source>
        <dbReference type="ARBA" id="ARBA00023239"/>
    </source>
</evidence>
<proteinExistence type="inferred from homology"/>
<name>A0A6N7KXN8_9ACTN</name>
<accession>A0A6N7KXN8</accession>
<keyword evidence="5" id="KW-1185">Reference proteome</keyword>
<reference evidence="4 5" key="1">
    <citation type="submission" date="2019-09" db="EMBL/GenBank/DDBJ databases">
        <title>Genome Sequences of Streptomyces kaniharaensis ATCC 21070.</title>
        <authorList>
            <person name="Zhu W."/>
            <person name="De Crecy-Lagard V."/>
            <person name="Richards N.G."/>
        </authorList>
    </citation>
    <scope>NUCLEOTIDE SEQUENCE [LARGE SCALE GENOMIC DNA]</scope>
    <source>
        <strain evidence="4 5">SF-557</strain>
    </source>
</reference>
<evidence type="ECO:0000313" key="5">
    <source>
        <dbReference type="Proteomes" id="UP000450000"/>
    </source>
</evidence>
<dbReference type="PANTHER" id="PTHR30272">
    <property type="entry name" value="3-HYDROXYACYL-[ACYL-CARRIER-PROTEIN] DEHYDRATASE"/>
    <property type="match status" value="1"/>
</dbReference>
<evidence type="ECO:0000256" key="1">
    <source>
        <dbReference type="ARBA" id="ARBA00009174"/>
    </source>
</evidence>
<comment type="similarity">
    <text evidence="1">Belongs to the thioester dehydratase family. FabZ subfamily.</text>
</comment>
<organism evidence="4 5">
    <name type="scientific">Streptomyces kaniharaensis</name>
    <dbReference type="NCBI Taxonomy" id="212423"/>
    <lineage>
        <taxon>Bacteria</taxon>
        <taxon>Bacillati</taxon>
        <taxon>Actinomycetota</taxon>
        <taxon>Actinomycetes</taxon>
        <taxon>Kitasatosporales</taxon>
        <taxon>Streptomycetaceae</taxon>
        <taxon>Streptomyces</taxon>
    </lineage>
</organism>
<dbReference type="OrthoDB" id="9787658at2"/>
<dbReference type="SUPFAM" id="SSF54637">
    <property type="entry name" value="Thioesterase/thiol ester dehydrase-isomerase"/>
    <property type="match status" value="1"/>
</dbReference>
<dbReference type="Gene3D" id="3.10.129.10">
    <property type="entry name" value="Hotdog Thioesterase"/>
    <property type="match status" value="1"/>
</dbReference>
<dbReference type="InterPro" id="IPR054545">
    <property type="entry name" value="ApeI-like"/>
</dbReference>
<dbReference type="CDD" id="cd00493">
    <property type="entry name" value="FabA_FabZ"/>
    <property type="match status" value="1"/>
</dbReference>
<dbReference type="InterPro" id="IPR013114">
    <property type="entry name" value="FabA_FabZ"/>
</dbReference>
<dbReference type="GO" id="GO:0016829">
    <property type="term" value="F:lyase activity"/>
    <property type="evidence" value="ECO:0007669"/>
    <property type="project" value="UniProtKB-KW"/>
</dbReference>
<gene>
    <name evidence="4" type="ORF">F7Q99_25605</name>
</gene>
<comment type="caution">
    <text evidence="4">The sequence shown here is derived from an EMBL/GenBank/DDBJ whole genome shotgun (WGS) entry which is preliminary data.</text>
</comment>
<dbReference type="Proteomes" id="UP000450000">
    <property type="component" value="Unassembled WGS sequence"/>
</dbReference>
<protein>
    <submittedName>
        <fullName evidence="4">Hydroxymyristoyl-ACP dehydratase</fullName>
    </submittedName>
</protein>
<keyword evidence="2" id="KW-0456">Lyase</keyword>
<sequence length="131" mass="14094">MDEVLEVVPGLRAVATRNVPGTLALFATHFPRFPVLPGVLILDDIAETARLAAGAGAWTLAEVSRIRYRRYVEPGDRMVVDVRITEASADTIRGSATVTVDGRTVTTVRELRLARVTGRVPVLSSLSGVRA</sequence>
<dbReference type="InterPro" id="IPR029069">
    <property type="entry name" value="HotDog_dom_sf"/>
</dbReference>
<dbReference type="EMBL" id="WBOF01000001">
    <property type="protein sequence ID" value="MQS15555.1"/>
    <property type="molecule type" value="Genomic_DNA"/>
</dbReference>
<evidence type="ECO:0000313" key="4">
    <source>
        <dbReference type="EMBL" id="MQS15555.1"/>
    </source>
</evidence>
<feature type="domain" description="ApeI dehydratase-like" evidence="3">
    <location>
        <begin position="13"/>
        <end position="89"/>
    </location>
</feature>